<accession>A8PZ42</accession>
<dbReference type="InParanoid" id="A8PZ42"/>
<evidence type="ECO:0000256" key="3">
    <source>
        <dbReference type="ARBA" id="ARBA00022448"/>
    </source>
</evidence>
<dbReference type="EMBL" id="AAYY01000006">
    <property type="protein sequence ID" value="EDP43673.1"/>
    <property type="molecule type" value="Genomic_DNA"/>
</dbReference>
<evidence type="ECO:0000256" key="10">
    <source>
        <dbReference type="SAM" id="MobiDB-lite"/>
    </source>
</evidence>
<dbReference type="VEuPathDB" id="FungiDB:MGL_1886"/>
<comment type="caution">
    <text evidence="12">The sequence shown here is derived from an EMBL/GenBank/DDBJ whole genome shotgun (WGS) entry which is preliminary data.</text>
</comment>
<dbReference type="Pfam" id="PF03911">
    <property type="entry name" value="Sec61_beta"/>
    <property type="match status" value="1"/>
</dbReference>
<keyword evidence="8" id="KW-0811">Translocation</keyword>
<evidence type="ECO:0000313" key="13">
    <source>
        <dbReference type="Proteomes" id="UP000008837"/>
    </source>
</evidence>
<dbReference type="InterPro" id="IPR030671">
    <property type="entry name" value="Sec61-beta/Sbh"/>
</dbReference>
<evidence type="ECO:0000256" key="2">
    <source>
        <dbReference type="ARBA" id="ARBA00006103"/>
    </source>
</evidence>
<dbReference type="PANTHER" id="PTHR13509">
    <property type="entry name" value="SEC61 SUBUNIT BETA"/>
    <property type="match status" value="1"/>
</dbReference>
<protein>
    <submittedName>
        <fullName evidence="12">Uncharacterized protein</fullName>
    </submittedName>
</protein>
<dbReference type="GO" id="GO:0005784">
    <property type="term" value="C:Sec61 translocon complex"/>
    <property type="evidence" value="ECO:0007669"/>
    <property type="project" value="UniProtKB-UniRule"/>
</dbReference>
<dbReference type="FunCoup" id="A8PZ42">
    <property type="interactions" value="148"/>
</dbReference>
<evidence type="ECO:0000256" key="8">
    <source>
        <dbReference type="ARBA" id="ARBA00023010"/>
    </source>
</evidence>
<sequence>MHARKVVRVSLRSVRALSSLAHTSQSEKKQGTHTPLTQAQLAALASRNSSVMRRKAAVQAANKPHSAREAGAGGSTNTMLRLNTEDNKGLNVDPVIVLVLSVAFVLSVVLLHILGKVARFFTK</sequence>
<evidence type="ECO:0000256" key="7">
    <source>
        <dbReference type="ARBA" id="ARBA00022989"/>
    </source>
</evidence>
<evidence type="ECO:0000256" key="5">
    <source>
        <dbReference type="ARBA" id="ARBA00022824"/>
    </source>
</evidence>
<evidence type="ECO:0000313" key="12">
    <source>
        <dbReference type="EMBL" id="EDP43673.1"/>
    </source>
</evidence>
<evidence type="ECO:0000256" key="11">
    <source>
        <dbReference type="SAM" id="Phobius"/>
    </source>
</evidence>
<gene>
    <name evidence="12" type="ORF">MGL_1886</name>
</gene>
<evidence type="ECO:0000256" key="6">
    <source>
        <dbReference type="ARBA" id="ARBA00022927"/>
    </source>
</evidence>
<keyword evidence="3" id="KW-0813">Transport</keyword>
<dbReference type="GeneID" id="5855194"/>
<evidence type="ECO:0000256" key="4">
    <source>
        <dbReference type="ARBA" id="ARBA00022692"/>
    </source>
</evidence>
<keyword evidence="7 11" id="KW-1133">Transmembrane helix</keyword>
<dbReference type="RefSeq" id="XP_001730887.1">
    <property type="nucleotide sequence ID" value="XM_001730835.1"/>
</dbReference>
<dbReference type="OrthoDB" id="5401193at2759"/>
<feature type="transmembrane region" description="Helical" evidence="11">
    <location>
        <begin position="95"/>
        <end position="114"/>
    </location>
</feature>
<evidence type="ECO:0000256" key="1">
    <source>
        <dbReference type="ARBA" id="ARBA00004389"/>
    </source>
</evidence>
<evidence type="ECO:0000256" key="9">
    <source>
        <dbReference type="ARBA" id="ARBA00023136"/>
    </source>
</evidence>
<feature type="region of interest" description="Disordered" evidence="10">
    <location>
        <begin position="53"/>
        <end position="80"/>
    </location>
</feature>
<reference evidence="12 13" key="1">
    <citation type="journal article" date="2007" name="Proc. Natl. Acad. Sci. U.S.A.">
        <title>Dandruff-associated Malassezia genomes reveal convergent and divergent virulence traits shared with plant and human fungal pathogens.</title>
        <authorList>
            <person name="Xu J."/>
            <person name="Saunders C.W."/>
            <person name="Hu P."/>
            <person name="Grant R.A."/>
            <person name="Boekhout T."/>
            <person name="Kuramae E.E."/>
            <person name="Kronstad J.W."/>
            <person name="Deangelis Y.M."/>
            <person name="Reeder N.L."/>
            <person name="Johnstone K.R."/>
            <person name="Leland M."/>
            <person name="Fieno A.M."/>
            <person name="Begley W.M."/>
            <person name="Sun Y."/>
            <person name="Lacey M.P."/>
            <person name="Chaudhary T."/>
            <person name="Keough T."/>
            <person name="Chu L."/>
            <person name="Sears R."/>
            <person name="Yuan B."/>
            <person name="Dawson T.L.Jr."/>
        </authorList>
    </citation>
    <scope>NUCLEOTIDE SEQUENCE [LARGE SCALE GENOMIC DNA]</scope>
    <source>
        <strain evidence="13">ATCC MYA-4612 / CBS 7966</strain>
    </source>
</reference>
<proteinExistence type="inferred from homology"/>
<keyword evidence="9 11" id="KW-0472">Membrane</keyword>
<name>A8PZ42_MALGO</name>
<dbReference type="GO" id="GO:0006886">
    <property type="term" value="P:intracellular protein transport"/>
    <property type="evidence" value="ECO:0007669"/>
    <property type="project" value="InterPro"/>
</dbReference>
<dbReference type="InterPro" id="IPR016482">
    <property type="entry name" value="SecG/Sec61-beta/Sbh"/>
</dbReference>
<dbReference type="OMA" id="NTEDNKG"/>
<dbReference type="Proteomes" id="UP000008837">
    <property type="component" value="Unassembled WGS sequence"/>
</dbReference>
<comment type="subcellular location">
    <subcellularLocation>
        <location evidence="1">Endoplasmic reticulum membrane</location>
        <topology evidence="1">Single-pass membrane protein</topology>
    </subcellularLocation>
</comment>
<dbReference type="STRING" id="425265.A8PZ42"/>
<keyword evidence="5" id="KW-0256">Endoplasmic reticulum</keyword>
<comment type="similarity">
    <text evidence="2">Belongs to the SEC61-beta family.</text>
</comment>
<keyword evidence="6" id="KW-0653">Protein transport</keyword>
<dbReference type="KEGG" id="mgl:MGL_1886"/>
<keyword evidence="13" id="KW-1185">Reference proteome</keyword>
<organism evidence="12 13">
    <name type="scientific">Malassezia globosa (strain ATCC MYA-4612 / CBS 7966)</name>
    <name type="common">Dandruff-associated fungus</name>
    <dbReference type="NCBI Taxonomy" id="425265"/>
    <lineage>
        <taxon>Eukaryota</taxon>
        <taxon>Fungi</taxon>
        <taxon>Dikarya</taxon>
        <taxon>Basidiomycota</taxon>
        <taxon>Ustilaginomycotina</taxon>
        <taxon>Malasseziomycetes</taxon>
        <taxon>Malasseziales</taxon>
        <taxon>Malasseziaceae</taxon>
        <taxon>Malassezia</taxon>
    </lineage>
</organism>
<keyword evidence="4 11" id="KW-0812">Transmembrane</keyword>
<dbReference type="AlphaFoldDB" id="A8PZ42"/>